<dbReference type="InterPro" id="IPR012337">
    <property type="entry name" value="RNaseH-like_sf"/>
</dbReference>
<sequence length="192" mass="21444">MYRRLSLLWNGVIKSFFKDDAPQVKICISPSFYLCYKLVHLDEIRFLLGVSDSVSGLSREDIVADPSLADKSKTSGQSRFSVMSWTPPPPRVLKSFSRHVGQVPPLLAEILAIKIDLELFSNSAWRNVDRVIVESDSKVVVEWILNPVICTGIFSPLVKEIVSLMGSNPISFRHISRGCNIDADRLAKRGIG</sequence>
<keyword evidence="3" id="KW-1185">Reference proteome</keyword>
<evidence type="ECO:0000259" key="1">
    <source>
        <dbReference type="Pfam" id="PF13456"/>
    </source>
</evidence>
<dbReference type="InterPro" id="IPR044730">
    <property type="entry name" value="RNase_H-like_dom_plant"/>
</dbReference>
<dbReference type="Pfam" id="PF13456">
    <property type="entry name" value="RVT_3"/>
    <property type="match status" value="1"/>
</dbReference>
<dbReference type="InterPro" id="IPR053151">
    <property type="entry name" value="RNase_H-like"/>
</dbReference>
<dbReference type="SUPFAM" id="SSF53098">
    <property type="entry name" value="Ribonuclease H-like"/>
    <property type="match status" value="1"/>
</dbReference>
<dbReference type="CDD" id="cd06222">
    <property type="entry name" value="RNase_H_like"/>
    <property type="match status" value="1"/>
</dbReference>
<dbReference type="InterPro" id="IPR036397">
    <property type="entry name" value="RNaseH_sf"/>
</dbReference>
<evidence type="ECO:0000313" key="3">
    <source>
        <dbReference type="Proteomes" id="UP001472677"/>
    </source>
</evidence>
<accession>A0ABR2EB04</accession>
<feature type="domain" description="RNase H type-1" evidence="1">
    <location>
        <begin position="104"/>
        <end position="189"/>
    </location>
</feature>
<name>A0ABR2EB04_9ROSI</name>
<dbReference type="PANTHER" id="PTHR47723:SF19">
    <property type="entry name" value="POLYNUCLEOTIDYL TRANSFERASE, RIBONUCLEASE H-LIKE SUPERFAMILY PROTEIN"/>
    <property type="match status" value="1"/>
</dbReference>
<organism evidence="2 3">
    <name type="scientific">Hibiscus sabdariffa</name>
    <name type="common">roselle</name>
    <dbReference type="NCBI Taxonomy" id="183260"/>
    <lineage>
        <taxon>Eukaryota</taxon>
        <taxon>Viridiplantae</taxon>
        <taxon>Streptophyta</taxon>
        <taxon>Embryophyta</taxon>
        <taxon>Tracheophyta</taxon>
        <taxon>Spermatophyta</taxon>
        <taxon>Magnoliopsida</taxon>
        <taxon>eudicotyledons</taxon>
        <taxon>Gunneridae</taxon>
        <taxon>Pentapetalae</taxon>
        <taxon>rosids</taxon>
        <taxon>malvids</taxon>
        <taxon>Malvales</taxon>
        <taxon>Malvaceae</taxon>
        <taxon>Malvoideae</taxon>
        <taxon>Hibiscus</taxon>
    </lineage>
</organism>
<dbReference type="InterPro" id="IPR002156">
    <property type="entry name" value="RNaseH_domain"/>
</dbReference>
<gene>
    <name evidence="2" type="ORF">V6N12_003124</name>
</gene>
<protein>
    <recommendedName>
        <fullName evidence="1">RNase H type-1 domain-containing protein</fullName>
    </recommendedName>
</protein>
<evidence type="ECO:0000313" key="2">
    <source>
        <dbReference type="EMBL" id="KAK8556729.1"/>
    </source>
</evidence>
<dbReference type="EMBL" id="JBBPBM010000017">
    <property type="protein sequence ID" value="KAK8556729.1"/>
    <property type="molecule type" value="Genomic_DNA"/>
</dbReference>
<comment type="caution">
    <text evidence="2">The sequence shown here is derived from an EMBL/GenBank/DDBJ whole genome shotgun (WGS) entry which is preliminary data.</text>
</comment>
<proteinExistence type="predicted"/>
<reference evidence="2 3" key="1">
    <citation type="journal article" date="2024" name="G3 (Bethesda)">
        <title>Genome assembly of Hibiscus sabdariffa L. provides insights into metabolisms of medicinal natural products.</title>
        <authorList>
            <person name="Kim T."/>
        </authorList>
    </citation>
    <scope>NUCLEOTIDE SEQUENCE [LARGE SCALE GENOMIC DNA]</scope>
    <source>
        <strain evidence="2">TK-2024</strain>
        <tissue evidence="2">Old leaves</tissue>
    </source>
</reference>
<dbReference type="PANTHER" id="PTHR47723">
    <property type="entry name" value="OS05G0353850 PROTEIN"/>
    <property type="match status" value="1"/>
</dbReference>
<dbReference type="Gene3D" id="3.30.420.10">
    <property type="entry name" value="Ribonuclease H-like superfamily/Ribonuclease H"/>
    <property type="match status" value="1"/>
</dbReference>
<dbReference type="Proteomes" id="UP001472677">
    <property type="component" value="Unassembled WGS sequence"/>
</dbReference>